<organism evidence="1">
    <name type="scientific">Hexamita inflata</name>
    <dbReference type="NCBI Taxonomy" id="28002"/>
    <lineage>
        <taxon>Eukaryota</taxon>
        <taxon>Metamonada</taxon>
        <taxon>Diplomonadida</taxon>
        <taxon>Hexamitidae</taxon>
        <taxon>Hexamitinae</taxon>
        <taxon>Hexamita</taxon>
    </lineage>
</organism>
<keyword evidence="3" id="KW-1185">Reference proteome</keyword>
<evidence type="ECO:0000313" key="1">
    <source>
        <dbReference type="EMBL" id="CAI9975765.1"/>
    </source>
</evidence>
<comment type="caution">
    <text evidence="1">The sequence shown here is derived from an EMBL/GenBank/DDBJ whole genome shotgun (WGS) entry which is preliminary data.</text>
</comment>
<proteinExistence type="predicted"/>
<dbReference type="EMBL" id="CATOUU010001170">
    <property type="protein sequence ID" value="CAI9975765.1"/>
    <property type="molecule type" value="Genomic_DNA"/>
</dbReference>
<protein>
    <submittedName>
        <fullName evidence="1">Calcineurin-like phosphoesterase superfamily domain-containing protein</fullName>
    </submittedName>
    <submittedName>
        <fullName evidence="2">Calcineurin-like_phosphoesterase superfamily domain-containing protein</fullName>
    </submittedName>
</protein>
<dbReference type="SUPFAM" id="SSF56300">
    <property type="entry name" value="Metallo-dependent phosphatases"/>
    <property type="match status" value="1"/>
</dbReference>
<gene>
    <name evidence="2" type="ORF">HINF_LOCUS20204</name>
    <name evidence="1" type="ORF">HINF_LOCUS63410</name>
</gene>
<accession>A0AA86RDT5</accession>
<evidence type="ECO:0000313" key="2">
    <source>
        <dbReference type="EMBL" id="CAL6006538.1"/>
    </source>
</evidence>
<reference evidence="2 3" key="2">
    <citation type="submission" date="2024-07" db="EMBL/GenBank/DDBJ databases">
        <authorList>
            <person name="Akdeniz Z."/>
        </authorList>
    </citation>
    <scope>NUCLEOTIDE SEQUENCE [LARGE SCALE GENOMIC DNA]</scope>
</reference>
<name>A0AA86RDT5_9EUKA</name>
<dbReference type="Proteomes" id="UP001642409">
    <property type="component" value="Unassembled WGS sequence"/>
</dbReference>
<dbReference type="InterPro" id="IPR029052">
    <property type="entry name" value="Metallo-depent_PP-like"/>
</dbReference>
<dbReference type="EMBL" id="CAXDID020000054">
    <property type="protein sequence ID" value="CAL6006538.1"/>
    <property type="molecule type" value="Genomic_DNA"/>
</dbReference>
<reference evidence="1" key="1">
    <citation type="submission" date="2023-06" db="EMBL/GenBank/DDBJ databases">
        <authorList>
            <person name="Kurt Z."/>
        </authorList>
    </citation>
    <scope>NUCLEOTIDE SEQUENCE</scope>
</reference>
<dbReference type="AlphaFoldDB" id="A0AA86RDT5"/>
<sequence>MCSPKVRRLWIQKWTAESSSYWTILTSALHVTCSQLFTPVFSTGEFGSHQYFSQKIESLIVDHPELKIRATFSGHDHLFSAFQKGRQYFFVNGAGGGGIDQMTDSSYGVRKWPREELHGALPIVANNCYGYDLHLDSWMKFTRTEVNILKDKIVYDVRDLDSDVILQSYEQPI</sequence>
<evidence type="ECO:0000313" key="3">
    <source>
        <dbReference type="Proteomes" id="UP001642409"/>
    </source>
</evidence>
<dbReference type="Gene3D" id="3.60.21.10">
    <property type="match status" value="1"/>
</dbReference>